<dbReference type="RefSeq" id="WP_238159556.1">
    <property type="nucleotide sequence ID" value="NZ_SODP01000001.1"/>
</dbReference>
<dbReference type="EMBL" id="SODP01000001">
    <property type="protein sequence ID" value="TDW75713.1"/>
    <property type="molecule type" value="Genomic_DNA"/>
</dbReference>
<gene>
    <name evidence="1" type="ORF">EV653_0848</name>
</gene>
<name>A0A4R8CKI1_9ACTN</name>
<comment type="caution">
    <text evidence="1">The sequence shown here is derived from an EMBL/GenBank/DDBJ whole genome shotgun (WGS) entry which is preliminary data.</text>
</comment>
<organism evidence="1 2">
    <name type="scientific">Kribbella pratensis</name>
    <dbReference type="NCBI Taxonomy" id="2512112"/>
    <lineage>
        <taxon>Bacteria</taxon>
        <taxon>Bacillati</taxon>
        <taxon>Actinomycetota</taxon>
        <taxon>Actinomycetes</taxon>
        <taxon>Propionibacteriales</taxon>
        <taxon>Kribbellaceae</taxon>
        <taxon>Kribbella</taxon>
    </lineage>
</organism>
<proteinExistence type="predicted"/>
<protein>
    <submittedName>
        <fullName evidence="1">Uncharacterized protein</fullName>
    </submittedName>
</protein>
<accession>A0A4R8CKI1</accession>
<keyword evidence="2" id="KW-1185">Reference proteome</keyword>
<evidence type="ECO:0000313" key="2">
    <source>
        <dbReference type="Proteomes" id="UP000295146"/>
    </source>
</evidence>
<evidence type="ECO:0000313" key="1">
    <source>
        <dbReference type="EMBL" id="TDW75713.1"/>
    </source>
</evidence>
<sequence length="232" mass="24223">MVGAIVLVVAALATTGLSVGWIWSKADAVSPVALPSGGKSIETVSPSVKPSETPTPYGKVLGTAMVASNNDTMPIMSSAWGNYGETTGLWGGAAIWLTVHKNYNGKGASWGNYTAFGQLPPDIPYKNTAAGLKEAAVQIGSRAIISLYDKDAQVMKGTTHKAITVNGHPGHELVAKVVVKVPMLAETYSTVMIAVIDRGDGTADVAIADIAGSTPAWQNVWRYKVSQIAINK</sequence>
<reference evidence="1 2" key="1">
    <citation type="submission" date="2019-03" db="EMBL/GenBank/DDBJ databases">
        <title>Genomic Encyclopedia of Type Strains, Phase III (KMG-III): the genomes of soil and plant-associated and newly described type strains.</title>
        <authorList>
            <person name="Whitman W."/>
        </authorList>
    </citation>
    <scope>NUCLEOTIDE SEQUENCE [LARGE SCALE GENOMIC DNA]</scope>
    <source>
        <strain evidence="1 2">VKM Ac-2573</strain>
    </source>
</reference>
<dbReference type="AlphaFoldDB" id="A0A4R8CKI1"/>
<dbReference type="Proteomes" id="UP000295146">
    <property type="component" value="Unassembled WGS sequence"/>
</dbReference>